<dbReference type="SMART" id="SM00387">
    <property type="entry name" value="HATPase_c"/>
    <property type="match status" value="1"/>
</dbReference>
<comment type="catalytic activity">
    <reaction evidence="1">
        <text>ATP + protein L-histidine = ADP + protein N-phospho-L-histidine.</text>
        <dbReference type="EC" id="2.7.13.3"/>
    </reaction>
</comment>
<organism evidence="10 11">
    <name type="scientific">Acuticoccus sediminis</name>
    <dbReference type="NCBI Taxonomy" id="2184697"/>
    <lineage>
        <taxon>Bacteria</taxon>
        <taxon>Pseudomonadati</taxon>
        <taxon>Pseudomonadota</taxon>
        <taxon>Alphaproteobacteria</taxon>
        <taxon>Hyphomicrobiales</taxon>
        <taxon>Amorphaceae</taxon>
        <taxon>Acuticoccus</taxon>
    </lineage>
</organism>
<dbReference type="Gene3D" id="3.30.450.20">
    <property type="entry name" value="PAS domain"/>
    <property type="match status" value="2"/>
</dbReference>
<dbReference type="PROSITE" id="PS50109">
    <property type="entry name" value="HIS_KIN"/>
    <property type="match status" value="1"/>
</dbReference>
<sequence>MQRAVDPRPRETAADAAPAAAPRRVDGRLFWMATAGILGGAVFVADTLSGFESAIAVLYALVVVIGAQGQGRSVILGVSAVCSVLVVISFSATHLGDVDTGNIGRMVVSLVAIALTAALLSSRLTVQKTRLALQESEANLRAVADSVPQILWQALPYGRITYLSHRWTEMTGASVEEGLSKDGRGWLDWFHPEDRGPLLDDWGAAIAGEAAFESYRRLKVQDGSYRWLQISARPIRSEESGHVLRWYGVSTDIDAEMRAQLTIRDLNQTLEQRVAERTAELARSERRYRSAFEQSHVALFEMDISDARDRIFGLKDSGVESAAAYLFEHQDILEECLHSVRVLDANDAAVRLLGAERREELIAHEGTFMRDRSRETVDLYCALVEHNQRVEGASEVMASNGKIVKVLFGTSRIDAPDDRFHILVGMIDVTERERAQELLLAAQEELARANRAATLGALSASIAHELNQPIGAVMMDAQTAARWLERDPPDLESARRALSRVAGNAERASGILRRTREQLIKGRRVVGALDVADVVSSSLSLLEREIRVGRTRVHLRVADGLPPIEADRIELQQVMVNLVVNAVQAMRQSPAGQRILDITVDADGEDKVRVRVSDTGTGIDQEHIDRLFEPFFTTKPEGMGMGLQICRATIQSFGGDMSARNNEGKGATFEFVLPAAGGEDA</sequence>
<evidence type="ECO:0000256" key="3">
    <source>
        <dbReference type="ARBA" id="ARBA00022553"/>
    </source>
</evidence>
<feature type="domain" description="Histidine kinase" evidence="7">
    <location>
        <begin position="461"/>
        <end position="677"/>
    </location>
</feature>
<evidence type="ECO:0000256" key="1">
    <source>
        <dbReference type="ARBA" id="ARBA00000085"/>
    </source>
</evidence>
<dbReference type="Gene3D" id="1.10.287.130">
    <property type="match status" value="1"/>
</dbReference>
<proteinExistence type="predicted"/>
<dbReference type="Proteomes" id="UP000249590">
    <property type="component" value="Unassembled WGS sequence"/>
</dbReference>
<dbReference type="InterPro" id="IPR003661">
    <property type="entry name" value="HisK_dim/P_dom"/>
</dbReference>
<dbReference type="GO" id="GO:0000155">
    <property type="term" value="F:phosphorelay sensor kinase activity"/>
    <property type="evidence" value="ECO:0007669"/>
    <property type="project" value="InterPro"/>
</dbReference>
<dbReference type="EC" id="2.7.13.3" evidence="2"/>
<keyword evidence="6" id="KW-1133">Transmembrane helix</keyword>
<feature type="domain" description="PAS" evidence="8">
    <location>
        <begin position="136"/>
        <end position="209"/>
    </location>
</feature>
<protein>
    <recommendedName>
        <fullName evidence="2">histidine kinase</fullName>
        <ecNumber evidence="2">2.7.13.3</ecNumber>
    </recommendedName>
</protein>
<dbReference type="InterPro" id="IPR000014">
    <property type="entry name" value="PAS"/>
</dbReference>
<keyword evidence="6" id="KW-0812">Transmembrane</keyword>
<dbReference type="Pfam" id="PF08447">
    <property type="entry name" value="PAS_3"/>
    <property type="match status" value="1"/>
</dbReference>
<dbReference type="InterPro" id="IPR036890">
    <property type="entry name" value="HATPase_C_sf"/>
</dbReference>
<dbReference type="OrthoDB" id="9795133at2"/>
<keyword evidence="5" id="KW-0418">Kinase</keyword>
<dbReference type="InterPro" id="IPR001610">
    <property type="entry name" value="PAC"/>
</dbReference>
<evidence type="ECO:0000259" key="7">
    <source>
        <dbReference type="PROSITE" id="PS50109"/>
    </source>
</evidence>
<feature type="domain" description="PAC" evidence="9">
    <location>
        <begin position="212"/>
        <end position="265"/>
    </location>
</feature>
<dbReference type="CDD" id="cd00130">
    <property type="entry name" value="PAS"/>
    <property type="match status" value="1"/>
</dbReference>
<dbReference type="SUPFAM" id="SSF47384">
    <property type="entry name" value="Homodimeric domain of signal transducing histidine kinase"/>
    <property type="match status" value="1"/>
</dbReference>
<dbReference type="InterPro" id="IPR005467">
    <property type="entry name" value="His_kinase_dom"/>
</dbReference>
<dbReference type="Pfam" id="PF02518">
    <property type="entry name" value="HATPase_c"/>
    <property type="match status" value="1"/>
</dbReference>
<dbReference type="InterPro" id="IPR004358">
    <property type="entry name" value="Sig_transdc_His_kin-like_C"/>
</dbReference>
<dbReference type="Gene3D" id="3.30.565.10">
    <property type="entry name" value="Histidine kinase-like ATPase, C-terminal domain"/>
    <property type="match status" value="1"/>
</dbReference>
<dbReference type="InterPro" id="IPR013655">
    <property type="entry name" value="PAS_fold_3"/>
</dbReference>
<evidence type="ECO:0000313" key="10">
    <source>
        <dbReference type="EMBL" id="RAI03258.1"/>
    </source>
</evidence>
<keyword evidence="6" id="KW-0472">Membrane</keyword>
<dbReference type="InterPro" id="IPR035965">
    <property type="entry name" value="PAS-like_dom_sf"/>
</dbReference>
<evidence type="ECO:0000256" key="6">
    <source>
        <dbReference type="SAM" id="Phobius"/>
    </source>
</evidence>
<dbReference type="EMBL" id="QHHQ01000001">
    <property type="protein sequence ID" value="RAI03258.1"/>
    <property type="molecule type" value="Genomic_DNA"/>
</dbReference>
<dbReference type="NCBIfam" id="TIGR00229">
    <property type="entry name" value="sensory_box"/>
    <property type="match status" value="1"/>
</dbReference>
<dbReference type="CDD" id="cd00082">
    <property type="entry name" value="HisKA"/>
    <property type="match status" value="1"/>
</dbReference>
<name>A0A8B2NSS5_9HYPH</name>
<dbReference type="SUPFAM" id="SSF55874">
    <property type="entry name" value="ATPase domain of HSP90 chaperone/DNA topoisomerase II/histidine kinase"/>
    <property type="match status" value="1"/>
</dbReference>
<keyword evidence="3" id="KW-0597">Phosphoprotein</keyword>
<dbReference type="PANTHER" id="PTHR43304">
    <property type="entry name" value="PHYTOCHROME-LIKE PROTEIN CPH1"/>
    <property type="match status" value="1"/>
</dbReference>
<keyword evidence="4" id="KW-0808">Transferase</keyword>
<accession>A0A8B2NSS5</accession>
<evidence type="ECO:0000313" key="11">
    <source>
        <dbReference type="Proteomes" id="UP000249590"/>
    </source>
</evidence>
<reference evidence="10 11" key="1">
    <citation type="submission" date="2018-05" db="EMBL/GenBank/DDBJ databases">
        <title>Acuticoccus sediminis sp. nov., isolated from deep-sea sediment of Indian Ocean.</title>
        <authorList>
            <person name="Liu X."/>
            <person name="Lai Q."/>
            <person name="Du Y."/>
            <person name="Sun F."/>
            <person name="Zhang X."/>
            <person name="Wang S."/>
            <person name="Shao Z."/>
        </authorList>
    </citation>
    <scope>NUCLEOTIDE SEQUENCE [LARGE SCALE GENOMIC DNA]</scope>
    <source>
        <strain evidence="10 11">PTG4-2</strain>
    </source>
</reference>
<dbReference type="SMART" id="SM00086">
    <property type="entry name" value="PAC"/>
    <property type="match status" value="2"/>
</dbReference>
<evidence type="ECO:0000256" key="4">
    <source>
        <dbReference type="ARBA" id="ARBA00022679"/>
    </source>
</evidence>
<dbReference type="SMART" id="SM00388">
    <property type="entry name" value="HisKA"/>
    <property type="match status" value="1"/>
</dbReference>
<evidence type="ECO:0000256" key="5">
    <source>
        <dbReference type="ARBA" id="ARBA00022777"/>
    </source>
</evidence>
<gene>
    <name evidence="10" type="ORF">DLJ53_01680</name>
</gene>
<dbReference type="InterPro" id="IPR003594">
    <property type="entry name" value="HATPase_dom"/>
</dbReference>
<dbReference type="RefSeq" id="WP_111341773.1">
    <property type="nucleotide sequence ID" value="NZ_QHHQ01000001.1"/>
</dbReference>
<evidence type="ECO:0000259" key="8">
    <source>
        <dbReference type="PROSITE" id="PS50112"/>
    </source>
</evidence>
<dbReference type="InterPro" id="IPR036097">
    <property type="entry name" value="HisK_dim/P_sf"/>
</dbReference>
<dbReference type="InterPro" id="IPR052162">
    <property type="entry name" value="Sensor_kinase/Photoreceptor"/>
</dbReference>
<dbReference type="InterPro" id="IPR000700">
    <property type="entry name" value="PAS-assoc_C"/>
</dbReference>
<dbReference type="PROSITE" id="PS50112">
    <property type="entry name" value="PAS"/>
    <property type="match status" value="1"/>
</dbReference>
<dbReference type="PANTHER" id="PTHR43304:SF1">
    <property type="entry name" value="PAC DOMAIN-CONTAINING PROTEIN"/>
    <property type="match status" value="1"/>
</dbReference>
<feature type="transmembrane region" description="Helical" evidence="6">
    <location>
        <begin position="51"/>
        <end position="67"/>
    </location>
</feature>
<dbReference type="SUPFAM" id="SSF55785">
    <property type="entry name" value="PYP-like sensor domain (PAS domain)"/>
    <property type="match status" value="2"/>
</dbReference>
<dbReference type="PROSITE" id="PS50113">
    <property type="entry name" value="PAC"/>
    <property type="match status" value="1"/>
</dbReference>
<evidence type="ECO:0000259" key="9">
    <source>
        <dbReference type="PROSITE" id="PS50113"/>
    </source>
</evidence>
<feature type="transmembrane region" description="Helical" evidence="6">
    <location>
        <begin position="74"/>
        <end position="96"/>
    </location>
</feature>
<evidence type="ECO:0000256" key="2">
    <source>
        <dbReference type="ARBA" id="ARBA00012438"/>
    </source>
</evidence>
<feature type="transmembrane region" description="Helical" evidence="6">
    <location>
        <begin position="29"/>
        <end position="45"/>
    </location>
</feature>
<comment type="caution">
    <text evidence="10">The sequence shown here is derived from an EMBL/GenBank/DDBJ whole genome shotgun (WGS) entry which is preliminary data.</text>
</comment>
<dbReference type="SMART" id="SM00091">
    <property type="entry name" value="PAS"/>
    <property type="match status" value="1"/>
</dbReference>
<dbReference type="Pfam" id="PF13426">
    <property type="entry name" value="PAS_9"/>
    <property type="match status" value="1"/>
</dbReference>
<dbReference type="AlphaFoldDB" id="A0A8B2NSS5"/>
<dbReference type="PRINTS" id="PR00344">
    <property type="entry name" value="BCTRLSENSOR"/>
</dbReference>
<keyword evidence="11" id="KW-1185">Reference proteome</keyword>